<accession>A0A3M7RAG7</accession>
<dbReference type="EMBL" id="REGN01003826">
    <property type="protein sequence ID" value="RNA20536.1"/>
    <property type="molecule type" value="Genomic_DNA"/>
</dbReference>
<keyword evidence="2" id="KW-1185">Reference proteome</keyword>
<dbReference type="AlphaFoldDB" id="A0A3M7RAG7"/>
<evidence type="ECO:0000313" key="1">
    <source>
        <dbReference type="EMBL" id="RNA20536.1"/>
    </source>
</evidence>
<dbReference type="Proteomes" id="UP000276133">
    <property type="component" value="Unassembled WGS sequence"/>
</dbReference>
<evidence type="ECO:0000313" key="2">
    <source>
        <dbReference type="Proteomes" id="UP000276133"/>
    </source>
</evidence>
<sequence>MSIIVSSPVVYNKNGSVRKPLGRKKVYVRPCTKYPTHGIKACVAKKGDTSISSLIAKKAQKKKSNKFLDEKNKKFEFYIFI</sequence>
<comment type="caution">
    <text evidence="1">The sequence shown here is derived from an EMBL/GenBank/DDBJ whole genome shotgun (WGS) entry which is preliminary data.</text>
</comment>
<reference evidence="1 2" key="1">
    <citation type="journal article" date="2018" name="Sci. Rep.">
        <title>Genomic signatures of local adaptation to the degree of environmental predictability in rotifers.</title>
        <authorList>
            <person name="Franch-Gras L."/>
            <person name="Hahn C."/>
            <person name="Garcia-Roger E.M."/>
            <person name="Carmona M.J."/>
            <person name="Serra M."/>
            <person name="Gomez A."/>
        </authorList>
    </citation>
    <scope>NUCLEOTIDE SEQUENCE [LARGE SCALE GENOMIC DNA]</scope>
    <source>
        <strain evidence="1">HYR1</strain>
    </source>
</reference>
<protein>
    <submittedName>
        <fullName evidence="1">Uncharacterized protein</fullName>
    </submittedName>
</protein>
<name>A0A3M7RAG7_BRAPC</name>
<proteinExistence type="predicted"/>
<organism evidence="1 2">
    <name type="scientific">Brachionus plicatilis</name>
    <name type="common">Marine rotifer</name>
    <name type="synonym">Brachionus muelleri</name>
    <dbReference type="NCBI Taxonomy" id="10195"/>
    <lineage>
        <taxon>Eukaryota</taxon>
        <taxon>Metazoa</taxon>
        <taxon>Spiralia</taxon>
        <taxon>Gnathifera</taxon>
        <taxon>Rotifera</taxon>
        <taxon>Eurotatoria</taxon>
        <taxon>Monogononta</taxon>
        <taxon>Pseudotrocha</taxon>
        <taxon>Ploima</taxon>
        <taxon>Brachionidae</taxon>
        <taxon>Brachionus</taxon>
    </lineage>
</organism>
<gene>
    <name evidence="1" type="ORF">BpHYR1_006156</name>
</gene>